<keyword evidence="3" id="KW-1185">Reference proteome</keyword>
<dbReference type="AlphaFoldDB" id="A0A1H3WVE7"/>
<dbReference type="STRING" id="150146.SAMN05443667_101258"/>
<protein>
    <recommendedName>
        <fullName evidence="4">Transglutaminase-like superfamily protein</fullName>
    </recommendedName>
</protein>
<evidence type="ECO:0008006" key="4">
    <source>
        <dbReference type="Google" id="ProtNLM"/>
    </source>
</evidence>
<reference evidence="3" key="1">
    <citation type="submission" date="2016-10" db="EMBL/GenBank/DDBJ databases">
        <authorList>
            <person name="Varghese N."/>
            <person name="Submissions S."/>
        </authorList>
    </citation>
    <scope>NUCLEOTIDE SEQUENCE [LARGE SCALE GENOMIC DNA]</scope>
    <source>
        <strain evidence="3">DSM 22376</strain>
    </source>
</reference>
<evidence type="ECO:0000313" key="2">
    <source>
        <dbReference type="EMBL" id="SDZ91093.1"/>
    </source>
</evidence>
<feature type="region of interest" description="Disordered" evidence="1">
    <location>
        <begin position="496"/>
        <end position="526"/>
    </location>
</feature>
<dbReference type="EMBL" id="FNRD01000001">
    <property type="protein sequence ID" value="SDZ91093.1"/>
    <property type="molecule type" value="Genomic_DNA"/>
</dbReference>
<gene>
    <name evidence="2" type="ORF">SAMN05443667_101258</name>
</gene>
<evidence type="ECO:0000313" key="3">
    <source>
        <dbReference type="Proteomes" id="UP000198951"/>
    </source>
</evidence>
<dbReference type="OrthoDB" id="1154186at2"/>
<name>A0A1H3WVE7_9FLAO</name>
<accession>A0A1H3WVE7</accession>
<sequence>MSSSIDSILYRPLKHGKEYNALIPLYKGIDHNFDNKSDNSDTYDTLKYMAEWANKYASQMAKIAPILKGRSLQETVNNIYQFLYSHFQYRLDGETQNLYSPSAAWHFREKGFDCKTYSILASTILQNLRIPHAFRMVQQAGIMPGEWSHVYVVIPNGSSHYIIDATTHNNKEVSFTNKYDYNMKHKGLASPYVSGLGCACQGTPIRSTGLGAPSVMANTVNNFHVFLNELEKKGVPRQVTNKMLALVKWNIENGIDPNMGEILKKAYSQSGLGLTAVGSTYGGITAGSLPTGNVYAPTATSSFGSQALSSGTSALNNLSVGGISVGGLATDLATGNFIGAGLSVLTSIIPIEKTFGAVFANSFDLSCWGASYSEQKAKADLLIWLPFLRDWSGIYKSPTTENLDRFQFATQSMLNDAANGQNSKYASCTRKGWALVQKGVEELRKNTYEEFTSQNFQLTSQGQRSGANWVIKLPNKSDNYGWANPQVSFESFRVTPPAPVKPQTPTQTTTVVDANGNPVATTEPKEKSSSALPIIAIGGAILTGIKLLM</sequence>
<evidence type="ECO:0000256" key="1">
    <source>
        <dbReference type="SAM" id="MobiDB-lite"/>
    </source>
</evidence>
<organism evidence="2 3">
    <name type="scientific">Flavobacterium gillisiae</name>
    <dbReference type="NCBI Taxonomy" id="150146"/>
    <lineage>
        <taxon>Bacteria</taxon>
        <taxon>Pseudomonadati</taxon>
        <taxon>Bacteroidota</taxon>
        <taxon>Flavobacteriia</taxon>
        <taxon>Flavobacteriales</taxon>
        <taxon>Flavobacteriaceae</taxon>
        <taxon>Flavobacterium</taxon>
    </lineage>
</organism>
<dbReference type="RefSeq" id="WP_091083567.1">
    <property type="nucleotide sequence ID" value="NZ_FNRD01000001.1"/>
</dbReference>
<feature type="compositionally biased region" description="Low complexity" evidence="1">
    <location>
        <begin position="503"/>
        <end position="512"/>
    </location>
</feature>
<proteinExistence type="predicted"/>
<dbReference type="Proteomes" id="UP000198951">
    <property type="component" value="Unassembled WGS sequence"/>
</dbReference>